<organism evidence="1 2">
    <name type="scientific">Gymnopus androsaceus JB14</name>
    <dbReference type="NCBI Taxonomy" id="1447944"/>
    <lineage>
        <taxon>Eukaryota</taxon>
        <taxon>Fungi</taxon>
        <taxon>Dikarya</taxon>
        <taxon>Basidiomycota</taxon>
        <taxon>Agaricomycotina</taxon>
        <taxon>Agaricomycetes</taxon>
        <taxon>Agaricomycetidae</taxon>
        <taxon>Agaricales</taxon>
        <taxon>Marasmiineae</taxon>
        <taxon>Omphalotaceae</taxon>
        <taxon>Gymnopus</taxon>
    </lineage>
</organism>
<accession>A0A6A4GF94</accession>
<dbReference type="AlphaFoldDB" id="A0A6A4GF94"/>
<reference evidence="1" key="1">
    <citation type="journal article" date="2019" name="Environ. Microbiol.">
        <title>Fungal ecological strategies reflected in gene transcription - a case study of two litter decomposers.</title>
        <authorList>
            <person name="Barbi F."/>
            <person name="Kohler A."/>
            <person name="Barry K."/>
            <person name="Baskaran P."/>
            <person name="Daum C."/>
            <person name="Fauchery L."/>
            <person name="Ihrmark K."/>
            <person name="Kuo A."/>
            <person name="LaButti K."/>
            <person name="Lipzen A."/>
            <person name="Morin E."/>
            <person name="Grigoriev I.V."/>
            <person name="Henrissat B."/>
            <person name="Lindahl B."/>
            <person name="Martin F."/>
        </authorList>
    </citation>
    <scope>NUCLEOTIDE SEQUENCE</scope>
    <source>
        <strain evidence="1">JB14</strain>
    </source>
</reference>
<dbReference type="OrthoDB" id="3128074at2759"/>
<evidence type="ECO:0000313" key="2">
    <source>
        <dbReference type="Proteomes" id="UP000799118"/>
    </source>
</evidence>
<keyword evidence="2" id="KW-1185">Reference proteome</keyword>
<protein>
    <submittedName>
        <fullName evidence="1">Uncharacterized protein</fullName>
    </submittedName>
</protein>
<proteinExistence type="predicted"/>
<dbReference type="Proteomes" id="UP000799118">
    <property type="component" value="Unassembled WGS sequence"/>
</dbReference>
<dbReference type="EMBL" id="ML770226">
    <property type="protein sequence ID" value="KAE9384087.1"/>
    <property type="molecule type" value="Genomic_DNA"/>
</dbReference>
<gene>
    <name evidence="1" type="ORF">BT96DRAFT_950809</name>
</gene>
<name>A0A6A4GF94_9AGAR</name>
<sequence length="273" mass="32326">MDPNGSQEPFAFDDDERVETRHFRQRLNSLVDEWDRIFPDTFLSRIPYDDVRVYEERLTYAKEIFLYPIVEGLKAIADHYERNPDKCSLPNISLSLFETLLAREYLWRLFFYGVTGVLIETPPGFDPKHFLAGRGEMPISSLFRSYYFEYKLAAPPEREWFNEGGLQGLESDDEDRDAYVADFSVYGKRYYVLSVAKSFFRMERASIVLPNMVNDLQQEIASYWKSYKEKEYIDIWLSIDAFRKDQRIGIGREVLLDEKFTDMLSITDFELEE</sequence>
<evidence type="ECO:0000313" key="1">
    <source>
        <dbReference type="EMBL" id="KAE9384087.1"/>
    </source>
</evidence>